<gene>
    <name evidence="4" type="ORF">V6E02_03670</name>
</gene>
<dbReference type="PANTHER" id="PTHR43272">
    <property type="entry name" value="LONG-CHAIN-FATTY-ACID--COA LIGASE"/>
    <property type="match status" value="1"/>
</dbReference>
<evidence type="ECO:0000256" key="2">
    <source>
        <dbReference type="ARBA" id="ARBA00022840"/>
    </source>
</evidence>
<dbReference type="EMBL" id="JBAJEX010000002">
    <property type="protein sequence ID" value="MEO1766312.1"/>
    <property type="molecule type" value="Genomic_DNA"/>
</dbReference>
<dbReference type="CDD" id="cd05907">
    <property type="entry name" value="VL_LC_FACS_like"/>
    <property type="match status" value="1"/>
</dbReference>
<name>A0ABV0EG11_9BURK</name>
<evidence type="ECO:0000259" key="3">
    <source>
        <dbReference type="Pfam" id="PF00501"/>
    </source>
</evidence>
<accession>A0ABV0EG11</accession>
<dbReference type="PANTHER" id="PTHR43272:SF33">
    <property type="entry name" value="AMP-BINDING DOMAIN-CONTAINING PROTEIN-RELATED"/>
    <property type="match status" value="1"/>
</dbReference>
<sequence>MAPYSDPPDYLAPSAIHPEIAGSLPGLFQARVAAMPNKVAYRYYDNAEQTWKALTWREVAQEVARWRMALARENLAPGERVAVMLRNCPQWVIFDLAAMSLGLTVVPLYLDDRPENASYIIDHAGARLLLVEGRVQHRKLNTILEGSHFLRRVVSLGTLEPGTVSDARVVVAAEWLAAAEGTPVPPVKLGLDALASIVYTSGTTGRPKGVMLSHGNILWNIWYVLHCGPFAIDEVFLSFLPMSHTLERTAGVYLPMALGGEVAFARSVSLLAHDLELIRPTVLISVPRIYERFHARIRDALAKKSPLARRLFELAVEVGWHRFEWQQGRARWHPKLLAWPLLAARVAAPICNKLGGRLRYAVSGGAALNPDIARVFVGLGLPLYQGYGLTETSPVVTVNRPKSNIPASIGLPLPQVEVRIAEDGELLTRSRCVMQGYWADPDATRAAIDPDGWLHTGDKATVDAYGHYHIIGRIKDIIVLSNGEKVPPADMEAAIQLDPLFAQVMLVGEGQPWLAAVASLEPEQWQGFARGLGLDPDDPAALGEARVQKALLARIAERLKDFPGYAQVRRLHATLDQWTVDNGLLTPTLKMKRGPLLEKYRDAIEGLYAELRG</sequence>
<protein>
    <submittedName>
        <fullName evidence="4">Long-chain fatty acid--CoA ligase</fullName>
    </submittedName>
</protein>
<reference evidence="4 5" key="1">
    <citation type="submission" date="2024-02" db="EMBL/GenBank/DDBJ databases">
        <title>New thermophilic sulfur-oxidizing bacteria from a hot springs of the Uzon caldera (Kamchatka, Russia).</title>
        <authorList>
            <person name="Dukat A.M."/>
            <person name="Elcheninov A.G."/>
            <person name="Frolov E.N."/>
        </authorList>
    </citation>
    <scope>NUCLEOTIDE SEQUENCE [LARGE SCALE GENOMIC DNA]</scope>
    <source>
        <strain evidence="4 5">AK1</strain>
    </source>
</reference>
<dbReference type="GO" id="GO:0016874">
    <property type="term" value="F:ligase activity"/>
    <property type="evidence" value="ECO:0007669"/>
    <property type="project" value="UniProtKB-KW"/>
</dbReference>
<evidence type="ECO:0000313" key="5">
    <source>
        <dbReference type="Proteomes" id="UP001482231"/>
    </source>
</evidence>
<keyword evidence="2" id="KW-0067">ATP-binding</keyword>
<keyword evidence="4" id="KW-0436">Ligase</keyword>
<keyword evidence="5" id="KW-1185">Reference proteome</keyword>
<comment type="caution">
    <text evidence="4">The sequence shown here is derived from an EMBL/GenBank/DDBJ whole genome shotgun (WGS) entry which is preliminary data.</text>
</comment>
<evidence type="ECO:0000256" key="1">
    <source>
        <dbReference type="ARBA" id="ARBA00022741"/>
    </source>
</evidence>
<dbReference type="RefSeq" id="WP_347307273.1">
    <property type="nucleotide sequence ID" value="NZ_JBAJEX010000002.1"/>
</dbReference>
<dbReference type="Gene3D" id="3.40.50.12780">
    <property type="entry name" value="N-terminal domain of ligase-like"/>
    <property type="match status" value="1"/>
</dbReference>
<dbReference type="Proteomes" id="UP001482231">
    <property type="component" value="Unassembled WGS sequence"/>
</dbReference>
<evidence type="ECO:0000313" key="4">
    <source>
        <dbReference type="EMBL" id="MEO1766312.1"/>
    </source>
</evidence>
<organism evidence="4 5">
    <name type="scientific">Thiobacter aerophilum</name>
    <dbReference type="NCBI Taxonomy" id="3121275"/>
    <lineage>
        <taxon>Bacteria</taxon>
        <taxon>Pseudomonadati</taxon>
        <taxon>Pseudomonadota</taxon>
        <taxon>Betaproteobacteria</taxon>
        <taxon>Burkholderiales</taxon>
        <taxon>Thiobacteraceae</taxon>
        <taxon>Thiobacter</taxon>
    </lineage>
</organism>
<dbReference type="InterPro" id="IPR000873">
    <property type="entry name" value="AMP-dep_synth/lig_dom"/>
</dbReference>
<feature type="domain" description="AMP-dependent synthetase/ligase" evidence="3">
    <location>
        <begin position="28"/>
        <end position="438"/>
    </location>
</feature>
<proteinExistence type="predicted"/>
<dbReference type="Pfam" id="PF23562">
    <property type="entry name" value="AMP-binding_C_3"/>
    <property type="match status" value="1"/>
</dbReference>
<dbReference type="InterPro" id="IPR020845">
    <property type="entry name" value="AMP-binding_CS"/>
</dbReference>
<keyword evidence="1" id="KW-0547">Nucleotide-binding</keyword>
<dbReference type="InterPro" id="IPR042099">
    <property type="entry name" value="ANL_N_sf"/>
</dbReference>
<dbReference type="SUPFAM" id="SSF56801">
    <property type="entry name" value="Acetyl-CoA synthetase-like"/>
    <property type="match status" value="1"/>
</dbReference>
<dbReference type="PROSITE" id="PS00455">
    <property type="entry name" value="AMP_BINDING"/>
    <property type="match status" value="1"/>
</dbReference>
<dbReference type="Pfam" id="PF00501">
    <property type="entry name" value="AMP-binding"/>
    <property type="match status" value="1"/>
</dbReference>